<protein>
    <submittedName>
        <fullName evidence="1">Uncharacterized protein</fullName>
    </submittedName>
</protein>
<evidence type="ECO:0000313" key="1">
    <source>
        <dbReference type="EMBL" id="KAL3265839.1"/>
    </source>
</evidence>
<name>A0ABD2MHK1_9CUCU</name>
<dbReference type="Proteomes" id="UP001516400">
    <property type="component" value="Unassembled WGS sequence"/>
</dbReference>
<keyword evidence="2" id="KW-1185">Reference proteome</keyword>
<reference evidence="1 2" key="1">
    <citation type="journal article" date="2021" name="BMC Biol.">
        <title>Horizontally acquired antibacterial genes associated with adaptive radiation of ladybird beetles.</title>
        <authorList>
            <person name="Li H.S."/>
            <person name="Tang X.F."/>
            <person name="Huang Y.H."/>
            <person name="Xu Z.Y."/>
            <person name="Chen M.L."/>
            <person name="Du X.Y."/>
            <person name="Qiu B.Y."/>
            <person name="Chen P.T."/>
            <person name="Zhang W."/>
            <person name="Slipinski A."/>
            <person name="Escalona H.E."/>
            <person name="Waterhouse R.M."/>
            <person name="Zwick A."/>
            <person name="Pang H."/>
        </authorList>
    </citation>
    <scope>NUCLEOTIDE SEQUENCE [LARGE SCALE GENOMIC DNA]</scope>
    <source>
        <strain evidence="1">SYSU2018</strain>
    </source>
</reference>
<dbReference type="EMBL" id="JABFTP020000001">
    <property type="protein sequence ID" value="KAL3265839.1"/>
    <property type="molecule type" value="Genomic_DNA"/>
</dbReference>
<dbReference type="AlphaFoldDB" id="A0ABD2MHK1"/>
<accession>A0ABD2MHK1</accession>
<gene>
    <name evidence="1" type="ORF">HHI36_010035</name>
</gene>
<proteinExistence type="predicted"/>
<comment type="caution">
    <text evidence="1">The sequence shown here is derived from an EMBL/GenBank/DDBJ whole genome shotgun (WGS) entry which is preliminary data.</text>
</comment>
<organism evidence="1 2">
    <name type="scientific">Cryptolaemus montrouzieri</name>
    <dbReference type="NCBI Taxonomy" id="559131"/>
    <lineage>
        <taxon>Eukaryota</taxon>
        <taxon>Metazoa</taxon>
        <taxon>Ecdysozoa</taxon>
        <taxon>Arthropoda</taxon>
        <taxon>Hexapoda</taxon>
        <taxon>Insecta</taxon>
        <taxon>Pterygota</taxon>
        <taxon>Neoptera</taxon>
        <taxon>Endopterygota</taxon>
        <taxon>Coleoptera</taxon>
        <taxon>Polyphaga</taxon>
        <taxon>Cucujiformia</taxon>
        <taxon>Coccinelloidea</taxon>
        <taxon>Coccinellidae</taxon>
        <taxon>Scymninae</taxon>
        <taxon>Scymnini</taxon>
        <taxon>Cryptolaemus</taxon>
    </lineage>
</organism>
<evidence type="ECO:0000313" key="2">
    <source>
        <dbReference type="Proteomes" id="UP001516400"/>
    </source>
</evidence>
<sequence length="80" mass="9528">MKKWYLVARKLRKVQNEKIENLKNSAKLKGTGVFLSKDLKPEERMQQKILVGRMREERLGHTCRQQGFNLVIDGKFYTFE</sequence>